<feature type="region of interest" description="Disordered" evidence="1">
    <location>
        <begin position="136"/>
        <end position="167"/>
    </location>
</feature>
<reference evidence="3" key="1">
    <citation type="submission" date="2013-01" db="EMBL/GenBank/DDBJ databases">
        <title>Draft Genome Sequence of a Mulberry Tree, Morus notabilis C.K. Schneid.</title>
        <authorList>
            <person name="He N."/>
            <person name="Zhao S."/>
        </authorList>
    </citation>
    <scope>NUCLEOTIDE SEQUENCE</scope>
</reference>
<feature type="compositionally biased region" description="Basic and acidic residues" evidence="1">
    <location>
        <begin position="39"/>
        <end position="49"/>
    </location>
</feature>
<dbReference type="AlphaFoldDB" id="W9S7Q3"/>
<dbReference type="Proteomes" id="UP000030645">
    <property type="component" value="Unassembled WGS sequence"/>
</dbReference>
<gene>
    <name evidence="2" type="ORF">L484_028009</name>
</gene>
<sequence>MPYAYEGGLNEGFSLVYDAPSSPARNVLSEPPEVQSVHAKSERMGDHESAMCRPVARLKDRNLKKKSLDDGEDPLVIDDIPSDDEWFLDDEDDVPRSQLNKDDLNVDFFEGVRNKRDIKSTSKHLKRKVIEIEDNEEEWEDVASDNEEDEGAINYHDDSDEDPLSDGSRSDLFELGLGVITSFFWIF</sequence>
<accession>W9S7Q3</accession>
<feature type="compositionally biased region" description="Acidic residues" evidence="1">
    <location>
        <begin position="136"/>
        <end position="151"/>
    </location>
</feature>
<evidence type="ECO:0000313" key="2">
    <source>
        <dbReference type="EMBL" id="EXC30830.1"/>
    </source>
</evidence>
<dbReference type="EMBL" id="KE346217">
    <property type="protein sequence ID" value="EXC30830.1"/>
    <property type="molecule type" value="Genomic_DNA"/>
</dbReference>
<evidence type="ECO:0000313" key="3">
    <source>
        <dbReference type="Proteomes" id="UP000030645"/>
    </source>
</evidence>
<keyword evidence="3" id="KW-1185">Reference proteome</keyword>
<name>W9S7Q3_9ROSA</name>
<evidence type="ECO:0000256" key="1">
    <source>
        <dbReference type="SAM" id="MobiDB-lite"/>
    </source>
</evidence>
<protein>
    <submittedName>
        <fullName evidence="2">Uncharacterized protein</fullName>
    </submittedName>
</protein>
<feature type="region of interest" description="Disordered" evidence="1">
    <location>
        <begin position="24"/>
        <end position="49"/>
    </location>
</feature>
<proteinExistence type="predicted"/>
<organism evidence="2 3">
    <name type="scientific">Morus notabilis</name>
    <dbReference type="NCBI Taxonomy" id="981085"/>
    <lineage>
        <taxon>Eukaryota</taxon>
        <taxon>Viridiplantae</taxon>
        <taxon>Streptophyta</taxon>
        <taxon>Embryophyta</taxon>
        <taxon>Tracheophyta</taxon>
        <taxon>Spermatophyta</taxon>
        <taxon>Magnoliopsida</taxon>
        <taxon>eudicotyledons</taxon>
        <taxon>Gunneridae</taxon>
        <taxon>Pentapetalae</taxon>
        <taxon>rosids</taxon>
        <taxon>fabids</taxon>
        <taxon>Rosales</taxon>
        <taxon>Moraceae</taxon>
        <taxon>Moreae</taxon>
        <taxon>Morus</taxon>
    </lineage>
</organism>